<accession>A0A645I328</accession>
<comment type="caution">
    <text evidence="1">The sequence shown here is derived from an EMBL/GenBank/DDBJ whole genome shotgun (WGS) entry which is preliminary data.</text>
</comment>
<name>A0A645I328_9ZZZZ</name>
<evidence type="ECO:0000313" key="1">
    <source>
        <dbReference type="EMBL" id="MPN45172.1"/>
    </source>
</evidence>
<protein>
    <submittedName>
        <fullName evidence="1">Uncharacterized protein</fullName>
    </submittedName>
</protein>
<dbReference type="AlphaFoldDB" id="A0A645I328"/>
<dbReference type="EMBL" id="VSSQ01104855">
    <property type="protein sequence ID" value="MPN45172.1"/>
    <property type="molecule type" value="Genomic_DNA"/>
</dbReference>
<gene>
    <name evidence="1" type="ORF">SDC9_192739</name>
</gene>
<reference evidence="1" key="1">
    <citation type="submission" date="2019-08" db="EMBL/GenBank/DDBJ databases">
        <authorList>
            <person name="Kucharzyk K."/>
            <person name="Murdoch R.W."/>
            <person name="Higgins S."/>
            <person name="Loffler F."/>
        </authorList>
    </citation>
    <scope>NUCLEOTIDE SEQUENCE</scope>
</reference>
<proteinExistence type="predicted"/>
<organism evidence="1">
    <name type="scientific">bioreactor metagenome</name>
    <dbReference type="NCBI Taxonomy" id="1076179"/>
    <lineage>
        <taxon>unclassified sequences</taxon>
        <taxon>metagenomes</taxon>
        <taxon>ecological metagenomes</taxon>
    </lineage>
</organism>
<sequence length="86" mass="9918">MYPKTLQMSIDPIKITIYDPVSDISSINDDFIPIFFTLIMNTDKANINVKIVKKSLIHIPLPLTALKWAERLLYNFAYKLFEIVSA</sequence>